<feature type="domain" description="GB1/RHD3-type G" evidence="7">
    <location>
        <begin position="28"/>
        <end position="137"/>
    </location>
</feature>
<keyword evidence="2" id="KW-0378">Hydrolase</keyword>
<keyword evidence="3" id="KW-0256">Endoplasmic reticulum</keyword>
<dbReference type="AlphaFoldDB" id="A0A6P6AHC9"/>
<dbReference type="OrthoDB" id="1597724at2759"/>
<dbReference type="GO" id="GO:0005525">
    <property type="term" value="F:GTP binding"/>
    <property type="evidence" value="ECO:0007669"/>
    <property type="project" value="UniProtKB-KW"/>
</dbReference>
<protein>
    <submittedName>
        <fullName evidence="9">Protein ROOT HAIR DEFECTIVE 3 homolog 2-like</fullName>
    </submittedName>
</protein>
<evidence type="ECO:0000256" key="2">
    <source>
        <dbReference type="ARBA" id="ARBA00022801"/>
    </source>
</evidence>
<evidence type="ECO:0000256" key="4">
    <source>
        <dbReference type="ARBA" id="ARBA00023134"/>
    </source>
</evidence>
<dbReference type="GeneID" id="111309502"/>
<evidence type="ECO:0000256" key="1">
    <source>
        <dbReference type="ARBA" id="ARBA00022741"/>
    </source>
</evidence>
<keyword evidence="4" id="KW-0342">GTP-binding</keyword>
<dbReference type="InterPro" id="IPR008803">
    <property type="entry name" value="RHD3/Sey1"/>
</dbReference>
<dbReference type="PROSITE" id="PS51715">
    <property type="entry name" value="G_GB1_RHD3"/>
    <property type="match status" value="1"/>
</dbReference>
<evidence type="ECO:0000256" key="6">
    <source>
        <dbReference type="PROSITE-ProRule" id="PRU01052"/>
    </source>
</evidence>
<evidence type="ECO:0000259" key="7">
    <source>
        <dbReference type="PROSITE" id="PS51715"/>
    </source>
</evidence>
<dbReference type="GO" id="GO:0003924">
    <property type="term" value="F:GTPase activity"/>
    <property type="evidence" value="ECO:0007669"/>
    <property type="project" value="TreeGrafter"/>
</dbReference>
<keyword evidence="5" id="KW-0472">Membrane</keyword>
<dbReference type="GO" id="GO:0005783">
    <property type="term" value="C:endoplasmic reticulum"/>
    <property type="evidence" value="ECO:0007669"/>
    <property type="project" value="TreeGrafter"/>
</dbReference>
<dbReference type="KEGG" id="dzi:111309502"/>
<name>A0A6P6AHC9_DURZI</name>
<keyword evidence="1" id="KW-0547">Nucleotide-binding</keyword>
<dbReference type="InterPro" id="IPR030386">
    <property type="entry name" value="G_GB1_RHD3_dom"/>
</dbReference>
<dbReference type="Proteomes" id="UP000515121">
    <property type="component" value="Unplaced"/>
</dbReference>
<dbReference type="GO" id="GO:0016320">
    <property type="term" value="P:endoplasmic reticulum membrane fusion"/>
    <property type="evidence" value="ECO:0007669"/>
    <property type="project" value="TreeGrafter"/>
</dbReference>
<reference evidence="9" key="1">
    <citation type="submission" date="2025-08" db="UniProtKB">
        <authorList>
            <consortium name="RefSeq"/>
        </authorList>
    </citation>
    <scope>IDENTIFICATION</scope>
    <source>
        <tissue evidence="9">Fruit stalk</tissue>
    </source>
</reference>
<dbReference type="Pfam" id="PF05879">
    <property type="entry name" value="RHD3_GTPase"/>
    <property type="match status" value="1"/>
</dbReference>
<dbReference type="RefSeq" id="XP_022764274.1">
    <property type="nucleotide sequence ID" value="XM_022908539.1"/>
</dbReference>
<proteinExistence type="inferred from homology"/>
<accession>A0A6P6AHC9</accession>
<keyword evidence="8" id="KW-1185">Reference proteome</keyword>
<dbReference type="PANTHER" id="PTHR45923">
    <property type="entry name" value="PROTEIN SEY1"/>
    <property type="match status" value="1"/>
</dbReference>
<gene>
    <name evidence="9" type="primary">LOC111309502</name>
</gene>
<evidence type="ECO:0000313" key="8">
    <source>
        <dbReference type="Proteomes" id="UP000515121"/>
    </source>
</evidence>
<evidence type="ECO:0000313" key="9">
    <source>
        <dbReference type="RefSeq" id="XP_022764274.1"/>
    </source>
</evidence>
<dbReference type="SUPFAM" id="SSF52540">
    <property type="entry name" value="P-loop containing nucleoside triphosphate hydrolases"/>
    <property type="match status" value="1"/>
</dbReference>
<comment type="similarity">
    <text evidence="6">Belongs to the TRAFAC class dynamin-like GTPase superfamily. GB1/RHD3 GTPase family.</text>
</comment>
<dbReference type="Gene3D" id="3.40.50.300">
    <property type="entry name" value="P-loop containing nucleotide triphosphate hydrolases"/>
    <property type="match status" value="1"/>
</dbReference>
<sequence>MQLINSEGDFNVDGVDEFMQKTELYKCGLSYVVVAIMRPQSSGKSTLLNHLFNTNFRETDASEGSFHIVEFNCKIAMDLEGNDGSERGEDDTAFEKQIALFALAIADIVIINMWCHDVGRKHAANKPLLRTVFQEMLDIISCLKLEQEKSNKMMQDLMDYARNVVERKAREAAEKVQQLTEIRFVSILNDETVRKKDTKKVVRAARAESLKLLSVMTAMRLDEKPDKIEKMLFSCLMDGKVSPKDTLITPAQCNSLWERFQADGFTPTQDFVQTQVHYIN</sequence>
<dbReference type="PANTHER" id="PTHR45923:SF20">
    <property type="entry name" value="PROTEIN ROOT HAIR DEFECTIVE 3 HOMOLOG 2"/>
    <property type="match status" value="1"/>
</dbReference>
<evidence type="ECO:0000256" key="5">
    <source>
        <dbReference type="ARBA" id="ARBA00023136"/>
    </source>
</evidence>
<organism evidence="8 9">
    <name type="scientific">Durio zibethinus</name>
    <name type="common">Durian</name>
    <dbReference type="NCBI Taxonomy" id="66656"/>
    <lineage>
        <taxon>Eukaryota</taxon>
        <taxon>Viridiplantae</taxon>
        <taxon>Streptophyta</taxon>
        <taxon>Embryophyta</taxon>
        <taxon>Tracheophyta</taxon>
        <taxon>Spermatophyta</taxon>
        <taxon>Magnoliopsida</taxon>
        <taxon>eudicotyledons</taxon>
        <taxon>Gunneridae</taxon>
        <taxon>Pentapetalae</taxon>
        <taxon>rosids</taxon>
        <taxon>malvids</taxon>
        <taxon>Malvales</taxon>
        <taxon>Malvaceae</taxon>
        <taxon>Helicteroideae</taxon>
        <taxon>Durio</taxon>
    </lineage>
</organism>
<dbReference type="InterPro" id="IPR027417">
    <property type="entry name" value="P-loop_NTPase"/>
</dbReference>
<evidence type="ECO:0000256" key="3">
    <source>
        <dbReference type="ARBA" id="ARBA00022824"/>
    </source>
</evidence>